<feature type="region of interest" description="Disordered" evidence="1">
    <location>
        <begin position="1"/>
        <end position="21"/>
    </location>
</feature>
<feature type="region of interest" description="Disordered" evidence="1">
    <location>
        <begin position="59"/>
        <end position="142"/>
    </location>
</feature>
<protein>
    <submittedName>
        <fullName evidence="4">OSJNBa0011L07.16 protein</fullName>
    </submittedName>
    <submittedName>
        <fullName evidence="3">OSJNBb0103I08.1 protein</fullName>
    </submittedName>
</protein>
<dbReference type="Proteomes" id="UP000000763">
    <property type="component" value="Chromosome 4"/>
</dbReference>
<feature type="compositionally biased region" description="Polar residues" evidence="1">
    <location>
        <begin position="109"/>
        <end position="126"/>
    </location>
</feature>
<evidence type="ECO:0000259" key="2">
    <source>
        <dbReference type="Pfam" id="PF03732"/>
    </source>
</evidence>
<dbReference type="InterPro" id="IPR005162">
    <property type="entry name" value="Retrotrans_gag_dom"/>
</dbReference>
<reference evidence="4" key="1">
    <citation type="journal article" date="2002" name="Nature">
        <title>Sequence and analysis of rice chromosome 4.</title>
        <authorList>
            <person name="Feng Q."/>
            <person name="Zhang Y."/>
            <person name="Hao P."/>
            <person name="Wang S."/>
            <person name="Fu G."/>
            <person name="Huang Y."/>
            <person name="Li Y."/>
            <person name="Zhu J."/>
            <person name="Liu Y."/>
            <person name="Hu X."/>
            <person name="Jia P."/>
            <person name="Zhang Y."/>
            <person name="Zhao Q."/>
            <person name="Ying K."/>
            <person name="Yu S."/>
            <person name="Tang Y."/>
            <person name="Weng Q."/>
            <person name="Zhang L."/>
            <person name="Lu Y."/>
            <person name="Mu J."/>
            <person name="Lu Y."/>
            <person name="Zhang L.S."/>
            <person name="Yu Z."/>
            <person name="Fan D."/>
            <person name="Liu X."/>
            <person name="Lu T."/>
            <person name="Li C."/>
            <person name="Wu Y."/>
            <person name="Sun T."/>
            <person name="Lei H."/>
            <person name="Li T."/>
            <person name="Hu H."/>
            <person name="Guan J."/>
            <person name="Wu M."/>
            <person name="Zhang R."/>
            <person name="Zhou B."/>
            <person name="Chen Z."/>
            <person name="Chen L."/>
            <person name="Jin Z."/>
            <person name="Wang R."/>
            <person name="Yin H."/>
            <person name="Cai Z."/>
            <person name="Ren S."/>
            <person name="Lv G."/>
            <person name="Gu W."/>
            <person name="Zhu G."/>
            <person name="Tu Y."/>
            <person name="Jia J."/>
            <person name="Zhang Y."/>
            <person name="Chen J."/>
            <person name="Kang H."/>
            <person name="Chen X."/>
            <person name="Shao C."/>
            <person name="Sun Y."/>
            <person name="Hu Q."/>
            <person name="Zhang X."/>
            <person name="Zhang W."/>
            <person name="Wang L."/>
            <person name="Ding C."/>
            <person name="Sheng H."/>
            <person name="Gu J."/>
            <person name="Chen S."/>
            <person name="Ni L."/>
            <person name="Zhu F."/>
            <person name="Chen W."/>
            <person name="Lan L."/>
            <person name="Lai Y."/>
            <person name="Cheng Z."/>
            <person name="Gu M."/>
            <person name="Jiang J."/>
            <person name="Li J."/>
            <person name="Hong G."/>
            <person name="Xue Y."/>
            <person name="Han B."/>
        </authorList>
    </citation>
    <scope>NUCLEOTIDE SEQUENCE</scope>
</reference>
<dbReference type="EMBL" id="AL606587">
    <property type="protein sequence ID" value="CAE02792.2"/>
    <property type="molecule type" value="Genomic_DNA"/>
</dbReference>
<evidence type="ECO:0000256" key="1">
    <source>
        <dbReference type="SAM" id="MobiDB-lite"/>
    </source>
</evidence>
<feature type="domain" description="Retrotransposon gag" evidence="2">
    <location>
        <begin position="219"/>
        <end position="308"/>
    </location>
</feature>
<evidence type="ECO:0000313" key="3">
    <source>
        <dbReference type="EMBL" id="CAD41262.1"/>
    </source>
</evidence>
<dbReference type="PANTHER" id="PTHR33223">
    <property type="entry name" value="CCHC-TYPE DOMAIN-CONTAINING PROTEIN"/>
    <property type="match status" value="1"/>
</dbReference>
<organism evidence="4 5">
    <name type="scientific">Oryza sativa subsp. japonica</name>
    <name type="common">Rice</name>
    <dbReference type="NCBI Taxonomy" id="39947"/>
    <lineage>
        <taxon>Eukaryota</taxon>
        <taxon>Viridiplantae</taxon>
        <taxon>Streptophyta</taxon>
        <taxon>Embryophyta</taxon>
        <taxon>Tracheophyta</taxon>
        <taxon>Spermatophyta</taxon>
        <taxon>Magnoliopsida</taxon>
        <taxon>Liliopsida</taxon>
        <taxon>Poales</taxon>
        <taxon>Poaceae</taxon>
        <taxon>BOP clade</taxon>
        <taxon>Oryzoideae</taxon>
        <taxon>Oryzeae</taxon>
        <taxon>Oryzinae</taxon>
        <taxon>Oryza</taxon>
        <taxon>Oryza sativa</taxon>
    </lineage>
</organism>
<dbReference type="Pfam" id="PF03732">
    <property type="entry name" value="Retrotrans_gag"/>
    <property type="match status" value="1"/>
</dbReference>
<proteinExistence type="predicted"/>
<dbReference type="PANTHER" id="PTHR33223:SF8">
    <property type="entry name" value="OS04G0172440 PROTEIN"/>
    <property type="match status" value="1"/>
</dbReference>
<reference evidence="5" key="2">
    <citation type="journal article" date="2005" name="Nature">
        <title>The map-based sequence of the rice genome.</title>
        <authorList>
            <consortium name="International rice genome sequencing project (IRGSP)"/>
            <person name="Matsumoto T."/>
            <person name="Wu J."/>
            <person name="Kanamori H."/>
            <person name="Katayose Y."/>
            <person name="Fujisawa M."/>
            <person name="Namiki N."/>
            <person name="Mizuno H."/>
            <person name="Yamamoto K."/>
            <person name="Antonio B.A."/>
            <person name="Baba T."/>
            <person name="Sakata K."/>
            <person name="Nagamura Y."/>
            <person name="Aoki H."/>
            <person name="Arikawa K."/>
            <person name="Arita K."/>
            <person name="Bito T."/>
            <person name="Chiden Y."/>
            <person name="Fujitsuka N."/>
            <person name="Fukunaka R."/>
            <person name="Hamada M."/>
            <person name="Harada C."/>
            <person name="Hayashi A."/>
            <person name="Hijishita S."/>
            <person name="Honda M."/>
            <person name="Hosokawa S."/>
            <person name="Ichikawa Y."/>
            <person name="Idonuma A."/>
            <person name="Iijima M."/>
            <person name="Ikeda M."/>
            <person name="Ikeno M."/>
            <person name="Ito K."/>
            <person name="Ito S."/>
            <person name="Ito T."/>
            <person name="Ito Y."/>
            <person name="Ito Y."/>
            <person name="Iwabuchi A."/>
            <person name="Kamiya K."/>
            <person name="Karasawa W."/>
            <person name="Kurita K."/>
            <person name="Katagiri S."/>
            <person name="Kikuta A."/>
            <person name="Kobayashi H."/>
            <person name="Kobayashi N."/>
            <person name="Machita K."/>
            <person name="Maehara T."/>
            <person name="Masukawa M."/>
            <person name="Mizubayashi T."/>
            <person name="Mukai Y."/>
            <person name="Nagasaki H."/>
            <person name="Nagata Y."/>
            <person name="Naito S."/>
            <person name="Nakashima M."/>
            <person name="Nakama Y."/>
            <person name="Nakamichi Y."/>
            <person name="Nakamura M."/>
            <person name="Meguro A."/>
            <person name="Negishi M."/>
            <person name="Ohta I."/>
            <person name="Ohta T."/>
            <person name="Okamoto M."/>
            <person name="Ono N."/>
            <person name="Saji S."/>
            <person name="Sakaguchi M."/>
            <person name="Sakai K."/>
            <person name="Shibata M."/>
            <person name="Shimokawa T."/>
            <person name="Song J."/>
            <person name="Takazaki Y."/>
            <person name="Terasawa K."/>
            <person name="Tsugane M."/>
            <person name="Tsuji K."/>
            <person name="Ueda S."/>
            <person name="Waki K."/>
            <person name="Yamagata H."/>
            <person name="Yamamoto M."/>
            <person name="Yamamoto S."/>
            <person name="Yamane H."/>
            <person name="Yoshiki S."/>
            <person name="Yoshihara R."/>
            <person name="Yukawa K."/>
            <person name="Zhong H."/>
            <person name="Yano M."/>
            <person name="Yuan Q."/>
            <person name="Ouyang S."/>
            <person name="Liu J."/>
            <person name="Jones K.M."/>
            <person name="Gansberger K."/>
            <person name="Moffat K."/>
            <person name="Hill J."/>
            <person name="Bera J."/>
            <person name="Fadrosh D."/>
            <person name="Jin S."/>
            <person name="Johri S."/>
            <person name="Kim M."/>
            <person name="Overton L."/>
            <person name="Reardon M."/>
            <person name="Tsitrin T."/>
            <person name="Vuong H."/>
            <person name="Weaver B."/>
            <person name="Ciecko A."/>
            <person name="Tallon L."/>
            <person name="Jackson J."/>
            <person name="Pai G."/>
            <person name="Aken S.V."/>
            <person name="Utterback T."/>
            <person name="Reidmuller S."/>
            <person name="Feldblyum T."/>
            <person name="Hsiao J."/>
            <person name="Zismann V."/>
            <person name="Iobst S."/>
            <person name="de Vazeille A.R."/>
            <person name="Buell C.R."/>
            <person name="Ying K."/>
            <person name="Li Y."/>
            <person name="Lu T."/>
            <person name="Huang Y."/>
            <person name="Zhao Q."/>
            <person name="Feng Q."/>
            <person name="Zhang L."/>
            <person name="Zhu J."/>
            <person name="Weng Q."/>
            <person name="Mu J."/>
            <person name="Lu Y."/>
            <person name="Fan D."/>
            <person name="Liu Y."/>
            <person name="Guan J."/>
            <person name="Zhang Y."/>
            <person name="Yu S."/>
            <person name="Liu X."/>
            <person name="Zhang Y."/>
            <person name="Hong G."/>
            <person name="Han B."/>
            <person name="Choisne N."/>
            <person name="Demange N."/>
            <person name="Orjeda G."/>
            <person name="Samain S."/>
            <person name="Cattolico L."/>
            <person name="Pelletier E."/>
            <person name="Couloux A."/>
            <person name="Segurens B."/>
            <person name="Wincker P."/>
            <person name="D'Hont A."/>
            <person name="Scarpelli C."/>
            <person name="Weissenbach J."/>
            <person name="Salanoubat M."/>
            <person name="Quetier F."/>
            <person name="Yu Y."/>
            <person name="Kim H.R."/>
            <person name="Rambo T."/>
            <person name="Currie J."/>
            <person name="Collura K."/>
            <person name="Luo M."/>
            <person name="Yang T."/>
            <person name="Ammiraju J.S.S."/>
            <person name="Engler F."/>
            <person name="Soderlund C."/>
            <person name="Wing R.A."/>
            <person name="Palmer L.E."/>
            <person name="de la Bastide M."/>
            <person name="Spiegel L."/>
            <person name="Nascimento L."/>
            <person name="Zutavern T."/>
            <person name="O'Shaughnessy A."/>
            <person name="Dike S."/>
            <person name="Dedhia N."/>
            <person name="Preston R."/>
            <person name="Balija V."/>
            <person name="McCombie W.R."/>
            <person name="Chow T."/>
            <person name="Chen H."/>
            <person name="Chung M."/>
            <person name="Chen C."/>
            <person name="Shaw J."/>
            <person name="Wu H."/>
            <person name="Hsiao K."/>
            <person name="Chao Y."/>
            <person name="Chu M."/>
            <person name="Cheng C."/>
            <person name="Hour A."/>
            <person name="Lee P."/>
            <person name="Lin S."/>
            <person name="Lin Y."/>
            <person name="Liou J."/>
            <person name="Liu S."/>
            <person name="Hsing Y."/>
            <person name="Raghuvanshi S."/>
            <person name="Mohanty A."/>
            <person name="Bharti A.K."/>
            <person name="Gaur A."/>
            <person name="Gupta V."/>
            <person name="Kumar D."/>
            <person name="Ravi V."/>
            <person name="Vij S."/>
            <person name="Kapur A."/>
            <person name="Khurana P."/>
            <person name="Khurana P."/>
            <person name="Khurana J.P."/>
            <person name="Tyagi A.K."/>
            <person name="Gaikwad K."/>
            <person name="Singh A."/>
            <person name="Dalal V."/>
            <person name="Srivastava S."/>
            <person name="Dixit A."/>
            <person name="Pal A.K."/>
            <person name="Ghazi I.A."/>
            <person name="Yadav M."/>
            <person name="Pandit A."/>
            <person name="Bhargava A."/>
            <person name="Sureshbabu K."/>
            <person name="Batra K."/>
            <person name="Sharma T.R."/>
            <person name="Mohapatra T."/>
            <person name="Singh N.K."/>
            <person name="Messing J."/>
            <person name="Nelson A.B."/>
            <person name="Fuks G."/>
            <person name="Kavchok S."/>
            <person name="Keizer G."/>
            <person name="Linton E."/>
            <person name="Llaca V."/>
            <person name="Song R."/>
            <person name="Tanyolac B."/>
            <person name="Young S."/>
            <person name="Ho-Il K."/>
            <person name="Hahn J.H."/>
            <person name="Sangsakoo G."/>
            <person name="Vanavichit A."/>
            <person name="de Mattos Luiz.A.T."/>
            <person name="Zimmer P.D."/>
            <person name="Malone G."/>
            <person name="Dellagostin O."/>
            <person name="de Oliveira A.C."/>
            <person name="Bevan M."/>
            <person name="Bancroft I."/>
            <person name="Minx P."/>
            <person name="Cordum H."/>
            <person name="Wilson R."/>
            <person name="Cheng Z."/>
            <person name="Jin W."/>
            <person name="Jiang J."/>
            <person name="Leong S.A."/>
            <person name="Iwama H."/>
            <person name="Gojobori T."/>
            <person name="Itoh T."/>
            <person name="Niimura Y."/>
            <person name="Fujii Y."/>
            <person name="Habara T."/>
            <person name="Sakai H."/>
            <person name="Sato Y."/>
            <person name="Wilson G."/>
            <person name="Kumar K."/>
            <person name="McCouch S."/>
            <person name="Juretic N."/>
            <person name="Hoen D."/>
            <person name="Wright S."/>
            <person name="Bruskiewich R."/>
            <person name="Bureau T."/>
            <person name="Miyao A."/>
            <person name="Hirochika H."/>
            <person name="Nishikawa T."/>
            <person name="Kadowaki K."/>
            <person name="Sugiura M."/>
            <person name="Burr B."/>
            <person name="Sasaki T."/>
        </authorList>
    </citation>
    <scope>NUCLEOTIDE SEQUENCE [LARGE SCALE GENOMIC DNA]</scope>
    <source>
        <strain evidence="5">cv. Nipponbare</strain>
    </source>
</reference>
<dbReference type="EMBL" id="AL606695">
    <property type="protein sequence ID" value="CAD41262.1"/>
    <property type="molecule type" value="Genomic_DNA"/>
</dbReference>
<feature type="compositionally biased region" description="Polar residues" evidence="1">
    <location>
        <begin position="70"/>
        <end position="80"/>
    </location>
</feature>
<accession>Q7X6I7</accession>
<evidence type="ECO:0000313" key="5">
    <source>
        <dbReference type="Proteomes" id="UP000000763"/>
    </source>
</evidence>
<gene>
    <name evidence="4" type="ORF">OSJNBa0011L07.16</name>
    <name evidence="3" type="ORF">OSJNBb0103I08.1</name>
</gene>
<evidence type="ECO:0000313" key="4">
    <source>
        <dbReference type="EMBL" id="CAE02792.2"/>
    </source>
</evidence>
<sequence>MPGGNTVSPTREETRENPPSEVELAEMVQAQGAVMVNKEQYEELQRELQRLQALHDQTIGAGGSGREAETLNTDEGQPNQVGKEIQRNVGNVEKENPQVGNAPVDKSTQEVPQNQLPTQIPQSVQNQLSTQIPQSTQTLQTTQNLPSIQTQQLIQPQFYNQTHFPQNQIPQTQTNIPQMQIPHIQIPQYKGDTDPNEYLRVYETAVEAAGGDDTTKAKILPTMLEGVALSWYTTIPPMTIYSWEHMRDTFRAGFIGVYEEPKEADNLYAMKQMPGETLRSFMVKFSRIRCQIRQVDEEMLIASAKRALLPGPLRFDLARNRPKTAKDLFERMESFARGEEDELRVQAEEAALLGKKQTKNKQVSLGEEQKAENTAKPWKKNSRTITSKIRKNK</sequence>
<feature type="compositionally biased region" description="Low complexity" evidence="1">
    <location>
        <begin position="127"/>
        <end position="142"/>
    </location>
</feature>
<accession>Q7XR85</accession>
<dbReference type="AlphaFoldDB" id="Q7XR85"/>
<feature type="compositionally biased region" description="Basic residues" evidence="1">
    <location>
        <begin position="377"/>
        <end position="393"/>
    </location>
</feature>
<name>Q7XR85_ORYSJ</name>
<reference evidence="5" key="3">
    <citation type="journal article" date="2008" name="Nucleic Acids Res.">
        <title>The rice annotation project database (RAP-DB): 2008 update.</title>
        <authorList>
            <consortium name="The rice annotation project (RAP)"/>
        </authorList>
    </citation>
    <scope>GENOME REANNOTATION</scope>
    <source>
        <strain evidence="5">cv. Nipponbare</strain>
    </source>
</reference>
<feature type="region of interest" description="Disordered" evidence="1">
    <location>
        <begin position="356"/>
        <end position="393"/>
    </location>
</feature>